<accession>A0A392TVJ5</accession>
<dbReference type="Proteomes" id="UP000265520">
    <property type="component" value="Unassembled WGS sequence"/>
</dbReference>
<protein>
    <submittedName>
        <fullName evidence="1">Uncharacterized protein</fullName>
    </submittedName>
</protein>
<evidence type="ECO:0000313" key="2">
    <source>
        <dbReference type="Proteomes" id="UP000265520"/>
    </source>
</evidence>
<name>A0A392TVJ5_9FABA</name>
<sequence>MTAYNYNTAVKTDWPLPPYGPGLIAANQEYDQHHPQQQTQA</sequence>
<reference evidence="1 2" key="1">
    <citation type="journal article" date="2018" name="Front. Plant Sci.">
        <title>Red Clover (Trifolium pratense) and Zigzag Clover (T. medium) - A Picture of Genomic Similarities and Differences.</title>
        <authorList>
            <person name="Dluhosova J."/>
            <person name="Istvanek J."/>
            <person name="Nedelnik J."/>
            <person name="Repkova J."/>
        </authorList>
    </citation>
    <scope>NUCLEOTIDE SEQUENCE [LARGE SCALE GENOMIC DNA]</scope>
    <source>
        <strain evidence="2">cv. 10/8</strain>
        <tissue evidence="1">Leaf</tissue>
    </source>
</reference>
<dbReference type="AlphaFoldDB" id="A0A392TVJ5"/>
<feature type="non-terminal residue" evidence="1">
    <location>
        <position position="41"/>
    </location>
</feature>
<proteinExistence type="predicted"/>
<dbReference type="EMBL" id="LXQA010653118">
    <property type="protein sequence ID" value="MCI64310.1"/>
    <property type="molecule type" value="Genomic_DNA"/>
</dbReference>
<keyword evidence="2" id="KW-1185">Reference proteome</keyword>
<evidence type="ECO:0000313" key="1">
    <source>
        <dbReference type="EMBL" id="MCI64310.1"/>
    </source>
</evidence>
<comment type="caution">
    <text evidence="1">The sequence shown here is derived from an EMBL/GenBank/DDBJ whole genome shotgun (WGS) entry which is preliminary data.</text>
</comment>
<organism evidence="1 2">
    <name type="scientific">Trifolium medium</name>
    <dbReference type="NCBI Taxonomy" id="97028"/>
    <lineage>
        <taxon>Eukaryota</taxon>
        <taxon>Viridiplantae</taxon>
        <taxon>Streptophyta</taxon>
        <taxon>Embryophyta</taxon>
        <taxon>Tracheophyta</taxon>
        <taxon>Spermatophyta</taxon>
        <taxon>Magnoliopsida</taxon>
        <taxon>eudicotyledons</taxon>
        <taxon>Gunneridae</taxon>
        <taxon>Pentapetalae</taxon>
        <taxon>rosids</taxon>
        <taxon>fabids</taxon>
        <taxon>Fabales</taxon>
        <taxon>Fabaceae</taxon>
        <taxon>Papilionoideae</taxon>
        <taxon>50 kb inversion clade</taxon>
        <taxon>NPAAA clade</taxon>
        <taxon>Hologalegina</taxon>
        <taxon>IRL clade</taxon>
        <taxon>Trifolieae</taxon>
        <taxon>Trifolium</taxon>
    </lineage>
</organism>